<dbReference type="Gene3D" id="3.30.230.10">
    <property type="match status" value="1"/>
</dbReference>
<dbReference type="STRING" id="592010.GCWU000182_001976"/>
<dbReference type="NCBIfam" id="TIGR00188">
    <property type="entry name" value="rnpA"/>
    <property type="match status" value="1"/>
</dbReference>
<dbReference type="GO" id="GO:0004526">
    <property type="term" value="F:ribonuclease P activity"/>
    <property type="evidence" value="ECO:0007669"/>
    <property type="project" value="UniProtKB-UniRule"/>
</dbReference>
<dbReference type="InterPro" id="IPR014721">
    <property type="entry name" value="Ribsml_uS5_D2-typ_fold_subgr"/>
</dbReference>
<name>W1Q4F2_ABIDE</name>
<protein>
    <recommendedName>
        <fullName evidence="7 8">Ribonuclease P protein component</fullName>
        <shortName evidence="7">RNase P protein</shortName>
        <shortName evidence="7">RNaseP protein</shortName>
        <ecNumber evidence="7 8">3.1.26.5</ecNumber>
    </recommendedName>
    <alternativeName>
        <fullName evidence="7">Protein C5</fullName>
    </alternativeName>
</protein>
<dbReference type="InterPro" id="IPR000100">
    <property type="entry name" value="RNase_P"/>
</dbReference>
<evidence type="ECO:0000256" key="1">
    <source>
        <dbReference type="ARBA" id="ARBA00002663"/>
    </source>
</evidence>
<dbReference type="SUPFAM" id="SSF54211">
    <property type="entry name" value="Ribosomal protein S5 domain 2-like"/>
    <property type="match status" value="1"/>
</dbReference>
<keyword evidence="3 7" id="KW-0540">Nuclease</keyword>
<dbReference type="HAMAP" id="MF_00227">
    <property type="entry name" value="RNase_P"/>
    <property type="match status" value="1"/>
</dbReference>
<evidence type="ECO:0000313" key="10">
    <source>
        <dbReference type="Proteomes" id="UP000019050"/>
    </source>
</evidence>
<comment type="function">
    <text evidence="1 7">RNaseP catalyzes the removal of the 5'-leader sequence from pre-tRNA to produce the mature 5'-terminus. It can also cleave other RNA substrates such as 4.5S RNA. The protein component plays an auxiliary but essential role in vivo by binding to the 5'-leader sequence and broadening the substrate specificity of the ribozyme.</text>
</comment>
<evidence type="ECO:0000256" key="8">
    <source>
        <dbReference type="NCBIfam" id="TIGR00188"/>
    </source>
</evidence>
<keyword evidence="4 7" id="KW-0255">Endonuclease</keyword>
<evidence type="ECO:0000256" key="2">
    <source>
        <dbReference type="ARBA" id="ARBA00022694"/>
    </source>
</evidence>
<dbReference type="OrthoDB" id="9810867at2"/>
<dbReference type="GO" id="GO:0000049">
    <property type="term" value="F:tRNA binding"/>
    <property type="evidence" value="ECO:0007669"/>
    <property type="project" value="UniProtKB-UniRule"/>
</dbReference>
<comment type="catalytic activity">
    <reaction evidence="7">
        <text>Endonucleolytic cleavage of RNA, removing 5'-extranucleotides from tRNA precursor.</text>
        <dbReference type="EC" id="3.1.26.5"/>
    </reaction>
</comment>
<dbReference type="RefSeq" id="WP_023392569.1">
    <property type="nucleotide sequence ID" value="NZ_CP146287.1"/>
</dbReference>
<dbReference type="GeneID" id="84817040"/>
<dbReference type="GO" id="GO:0042781">
    <property type="term" value="F:3'-tRNA processing endoribonuclease activity"/>
    <property type="evidence" value="ECO:0007669"/>
    <property type="project" value="TreeGrafter"/>
</dbReference>
<accession>W1Q4F2</accession>
<keyword evidence="10" id="KW-1185">Reference proteome</keyword>
<dbReference type="HOGENOM" id="CLU_117179_9_1_9"/>
<dbReference type="PANTHER" id="PTHR33992:SF1">
    <property type="entry name" value="RIBONUCLEASE P PROTEIN COMPONENT"/>
    <property type="match status" value="1"/>
</dbReference>
<dbReference type="EC" id="3.1.26.5" evidence="7 8"/>
<dbReference type="PANTHER" id="PTHR33992">
    <property type="entry name" value="RIBONUCLEASE P PROTEIN COMPONENT"/>
    <property type="match status" value="1"/>
</dbReference>
<evidence type="ECO:0000256" key="3">
    <source>
        <dbReference type="ARBA" id="ARBA00022722"/>
    </source>
</evidence>
<dbReference type="EMBL" id="ACIN03000017">
    <property type="protein sequence ID" value="ESK64789.1"/>
    <property type="molecule type" value="Genomic_DNA"/>
</dbReference>
<comment type="subunit">
    <text evidence="7">Consists of a catalytic RNA component (M1 or rnpB) and a protein subunit.</text>
</comment>
<dbReference type="Pfam" id="PF00825">
    <property type="entry name" value="Ribonuclease_P"/>
    <property type="match status" value="1"/>
</dbReference>
<evidence type="ECO:0000256" key="7">
    <source>
        <dbReference type="HAMAP-Rule" id="MF_00227"/>
    </source>
</evidence>
<evidence type="ECO:0000256" key="6">
    <source>
        <dbReference type="ARBA" id="ARBA00022884"/>
    </source>
</evidence>
<keyword evidence="6 7" id="KW-0694">RNA-binding</keyword>
<organism evidence="9 10">
    <name type="scientific">Abiotrophia defectiva ATCC 49176</name>
    <dbReference type="NCBI Taxonomy" id="592010"/>
    <lineage>
        <taxon>Bacteria</taxon>
        <taxon>Bacillati</taxon>
        <taxon>Bacillota</taxon>
        <taxon>Bacilli</taxon>
        <taxon>Lactobacillales</taxon>
        <taxon>Aerococcaceae</taxon>
        <taxon>Abiotrophia</taxon>
    </lineage>
</organism>
<reference evidence="9" key="1">
    <citation type="submission" date="2013-06" db="EMBL/GenBank/DDBJ databases">
        <authorList>
            <person name="Weinstock G."/>
            <person name="Sodergren E."/>
            <person name="Clifton S."/>
            <person name="Fulton L."/>
            <person name="Fulton B."/>
            <person name="Courtney L."/>
            <person name="Fronick C."/>
            <person name="Harrison M."/>
            <person name="Strong C."/>
            <person name="Farmer C."/>
            <person name="Delahaunty K."/>
            <person name="Markovic C."/>
            <person name="Hall O."/>
            <person name="Minx P."/>
            <person name="Tomlinson C."/>
            <person name="Mitreva M."/>
            <person name="Nelson J."/>
            <person name="Hou S."/>
            <person name="Wollam A."/>
            <person name="Pepin K.H."/>
            <person name="Johnson M."/>
            <person name="Bhonagiri V."/>
            <person name="Nash W.E."/>
            <person name="Warren W."/>
            <person name="Chinwalla A."/>
            <person name="Mardis E.R."/>
            <person name="Wilson R.K."/>
        </authorList>
    </citation>
    <scope>NUCLEOTIDE SEQUENCE [LARGE SCALE GENOMIC DNA]</scope>
    <source>
        <strain evidence="9">ATCC 49176</strain>
    </source>
</reference>
<dbReference type="InterPro" id="IPR020539">
    <property type="entry name" value="RNase_P_CS"/>
</dbReference>
<evidence type="ECO:0000256" key="5">
    <source>
        <dbReference type="ARBA" id="ARBA00022801"/>
    </source>
</evidence>
<gene>
    <name evidence="7" type="primary">rnpA</name>
    <name evidence="9" type="ORF">GCWU000182_001976</name>
</gene>
<dbReference type="AlphaFoldDB" id="W1Q4F2"/>
<dbReference type="PROSITE" id="PS00648">
    <property type="entry name" value="RIBONUCLEASE_P"/>
    <property type="match status" value="1"/>
</dbReference>
<evidence type="ECO:0000313" key="9">
    <source>
        <dbReference type="EMBL" id="ESK64789.1"/>
    </source>
</evidence>
<dbReference type="GO" id="GO:0001682">
    <property type="term" value="P:tRNA 5'-leader removal"/>
    <property type="evidence" value="ECO:0007669"/>
    <property type="project" value="UniProtKB-UniRule"/>
</dbReference>
<keyword evidence="5 7" id="KW-0378">Hydrolase</keyword>
<comment type="caution">
    <text evidence="9">The sequence shown here is derived from an EMBL/GenBank/DDBJ whole genome shotgun (WGS) entry which is preliminary data.</text>
</comment>
<dbReference type="GO" id="GO:0030677">
    <property type="term" value="C:ribonuclease P complex"/>
    <property type="evidence" value="ECO:0007669"/>
    <property type="project" value="TreeGrafter"/>
</dbReference>
<comment type="similarity">
    <text evidence="7">Belongs to the RnpA family.</text>
</comment>
<keyword evidence="2 7" id="KW-0819">tRNA processing</keyword>
<dbReference type="InterPro" id="IPR020568">
    <property type="entry name" value="Ribosomal_Su5_D2-typ_SF"/>
</dbReference>
<sequence length="115" mass="13710">MKKAYRIKKEREFQHVYHHAQTYANRQLVLYVYPKPEQAHFRVGLSVGKRIGNAVMRNKVKRYLRQSLQDLEHEIPHEYDYLLIARPDIKDKDQATVRQSLRHVMTVAKLLSSHS</sequence>
<dbReference type="eggNOG" id="COG0594">
    <property type="taxonomic scope" value="Bacteria"/>
</dbReference>
<dbReference type="Proteomes" id="UP000019050">
    <property type="component" value="Unassembled WGS sequence"/>
</dbReference>
<proteinExistence type="inferred from homology"/>
<dbReference type="FunFam" id="3.30.230.10:FF:000021">
    <property type="entry name" value="Ribonuclease P protein component"/>
    <property type="match status" value="1"/>
</dbReference>
<evidence type="ECO:0000256" key="4">
    <source>
        <dbReference type="ARBA" id="ARBA00022759"/>
    </source>
</evidence>